<evidence type="ECO:0000313" key="2">
    <source>
        <dbReference type="EMBL" id="SNW62275.1"/>
    </source>
</evidence>
<keyword evidence="3" id="KW-1185">Reference proteome</keyword>
<reference evidence="2" key="1">
    <citation type="submission" date="2017-08" db="EMBL/GenBank/DDBJ databases">
        <authorList>
            <consortium name="Urmite Genomes"/>
        </authorList>
    </citation>
    <scope>NUCLEOTIDE SEQUENCE [LARGE SCALE GENOMIC DNA]</scope>
    <source>
        <strain evidence="2">IHUMI-LCC2</strain>
    </source>
</reference>
<dbReference type="GeneID" id="35382152"/>
<dbReference type="KEGG" id="vg:35382152"/>
<accession>A0A2I2L3Z5</accession>
<feature type="region of interest" description="Disordered" evidence="1">
    <location>
        <begin position="66"/>
        <end position="90"/>
    </location>
</feature>
<evidence type="ECO:0000256" key="1">
    <source>
        <dbReference type="SAM" id="MobiDB-lite"/>
    </source>
</evidence>
<dbReference type="EMBL" id="LT906555">
    <property type="protein sequence ID" value="SNW62275.1"/>
    <property type="molecule type" value="Genomic_DNA"/>
</dbReference>
<protein>
    <submittedName>
        <fullName evidence="2">Uncharacterized protein</fullName>
    </submittedName>
</protein>
<dbReference type="Proteomes" id="UP000236316">
    <property type="component" value="Segment"/>
</dbReference>
<gene>
    <name evidence="2" type="ORF">ORPV_371</name>
</gene>
<name>A0A2I2L3Z5_9VIRU</name>
<sequence length="175" mass="19808">MEIIPYTEKSFILVGSDTKNYIEKLKEMGGTYGRYWKNRVTGENFSGWMFNINKMPEIEEFLRTPDTYQPVSPRSSGQGRSRQQPTSYFGQQTIQQPGLQRVIYDIKVPNVGNIVNVVIGSSITPLRVGTVLSSKNDGLLDTLYLQADDNSINVAKIVNGEWQIISNLTEHKVLF</sequence>
<feature type="compositionally biased region" description="Low complexity" evidence="1">
    <location>
        <begin position="72"/>
        <end position="85"/>
    </location>
</feature>
<proteinExistence type="predicted"/>
<dbReference type="RefSeq" id="YP_009448577.1">
    <property type="nucleotide sequence ID" value="NC_036594.1"/>
</dbReference>
<evidence type="ECO:0000313" key="3">
    <source>
        <dbReference type="Proteomes" id="UP000236316"/>
    </source>
</evidence>
<organism evidence="2">
    <name type="scientific">Orpheovirus IHUMI-LCC2</name>
    <dbReference type="NCBI Taxonomy" id="2023057"/>
    <lineage>
        <taxon>Viruses</taxon>
        <taxon>Varidnaviria</taxon>
        <taxon>Bamfordvirae</taxon>
        <taxon>Nucleocytoviricota</taxon>
        <taxon>Megaviricetes</taxon>
        <taxon>Pimascovirales</taxon>
        <taxon>Ocovirineae</taxon>
        <taxon>Orpheoviridae</taxon>
        <taxon>Alphaorpheovirus</taxon>
        <taxon>Alphaorpheovirus massiliense</taxon>
    </lineage>
</organism>